<protein>
    <submittedName>
        <fullName evidence="4">SH3 domain-containing protein</fullName>
    </submittedName>
</protein>
<feature type="transmembrane region" description="Helical" evidence="2">
    <location>
        <begin position="155"/>
        <end position="176"/>
    </location>
</feature>
<evidence type="ECO:0000313" key="4">
    <source>
        <dbReference type="EMBL" id="SCY56477.1"/>
    </source>
</evidence>
<dbReference type="Pfam" id="PF08239">
    <property type="entry name" value="SH3_3"/>
    <property type="match status" value="1"/>
</dbReference>
<evidence type="ECO:0000313" key="5">
    <source>
        <dbReference type="Proteomes" id="UP000199354"/>
    </source>
</evidence>
<sequence length="247" mass="28191">MKKIALILILVAQSIWSQTGFEDGNKLYEKEQYEQAATAYENVLRSGKHSAELYFNLGNAYYKQNKVASAIYNYEKALVLSPGNAEIETNLKFAQKMTIDEIKEVPKVGFEKLLRDFTGSLHYDSWAWAAVWLAFAFLGFFLGYYFSRTTLSKRIFFVGMFVLVFAILVAVLAALFEKSYYENERPAIVFAEMTVVKSEPRTTANDVFTLHEGTKVMVLERTANWDKIELLDGSEGWIETSAIKEVK</sequence>
<organism evidence="4 5">
    <name type="scientific">Flavobacterium caeni</name>
    <dbReference type="NCBI Taxonomy" id="490189"/>
    <lineage>
        <taxon>Bacteria</taxon>
        <taxon>Pseudomonadati</taxon>
        <taxon>Bacteroidota</taxon>
        <taxon>Flavobacteriia</taxon>
        <taxon>Flavobacteriales</taxon>
        <taxon>Flavobacteriaceae</taxon>
        <taxon>Flavobacterium</taxon>
    </lineage>
</organism>
<gene>
    <name evidence="4" type="ORF">SAMN02927903_01681</name>
</gene>
<proteinExistence type="predicted"/>
<dbReference type="EMBL" id="FMVF01000007">
    <property type="protein sequence ID" value="SCY56477.1"/>
    <property type="molecule type" value="Genomic_DNA"/>
</dbReference>
<evidence type="ECO:0000256" key="1">
    <source>
        <dbReference type="PROSITE-ProRule" id="PRU00339"/>
    </source>
</evidence>
<keyword evidence="2" id="KW-0812">Transmembrane</keyword>
<dbReference type="AlphaFoldDB" id="A0A1G5GYJ6"/>
<dbReference type="Pfam" id="PF13432">
    <property type="entry name" value="TPR_16"/>
    <property type="match status" value="1"/>
</dbReference>
<dbReference type="InterPro" id="IPR011990">
    <property type="entry name" value="TPR-like_helical_dom_sf"/>
</dbReference>
<reference evidence="4 5" key="1">
    <citation type="submission" date="2016-10" db="EMBL/GenBank/DDBJ databases">
        <authorList>
            <person name="de Groot N.N."/>
        </authorList>
    </citation>
    <scope>NUCLEOTIDE SEQUENCE [LARGE SCALE GENOMIC DNA]</scope>
    <source>
        <strain evidence="4 5">CGMCC 1.7031</strain>
    </source>
</reference>
<feature type="domain" description="SH3b" evidence="3">
    <location>
        <begin position="196"/>
        <end position="243"/>
    </location>
</feature>
<keyword evidence="5" id="KW-1185">Reference proteome</keyword>
<feature type="repeat" description="TPR" evidence="1">
    <location>
        <begin position="51"/>
        <end position="84"/>
    </location>
</feature>
<keyword evidence="2" id="KW-0472">Membrane</keyword>
<dbReference type="Proteomes" id="UP000199354">
    <property type="component" value="Unassembled WGS sequence"/>
</dbReference>
<evidence type="ECO:0000259" key="3">
    <source>
        <dbReference type="Pfam" id="PF08239"/>
    </source>
</evidence>
<dbReference type="SMART" id="SM00028">
    <property type="entry name" value="TPR"/>
    <property type="match status" value="2"/>
</dbReference>
<name>A0A1G5GYJ6_9FLAO</name>
<dbReference type="OrthoDB" id="9776208at2"/>
<dbReference type="SUPFAM" id="SSF48452">
    <property type="entry name" value="TPR-like"/>
    <property type="match status" value="1"/>
</dbReference>
<dbReference type="STRING" id="490189.SAMN02927903_01681"/>
<accession>A0A1G5GYJ6</accession>
<keyword evidence="1" id="KW-0802">TPR repeat</keyword>
<dbReference type="PROSITE" id="PS50293">
    <property type="entry name" value="TPR_REGION"/>
    <property type="match status" value="1"/>
</dbReference>
<dbReference type="Gene3D" id="1.25.40.10">
    <property type="entry name" value="Tetratricopeptide repeat domain"/>
    <property type="match status" value="1"/>
</dbReference>
<feature type="transmembrane region" description="Helical" evidence="2">
    <location>
        <begin position="126"/>
        <end position="146"/>
    </location>
</feature>
<dbReference type="InterPro" id="IPR003646">
    <property type="entry name" value="SH3-like_bac-type"/>
</dbReference>
<dbReference type="Gene3D" id="2.30.30.40">
    <property type="entry name" value="SH3 Domains"/>
    <property type="match status" value="1"/>
</dbReference>
<dbReference type="PROSITE" id="PS50005">
    <property type="entry name" value="TPR"/>
    <property type="match status" value="1"/>
</dbReference>
<dbReference type="RefSeq" id="WP_091141850.1">
    <property type="nucleotide sequence ID" value="NZ_FMVF01000007.1"/>
</dbReference>
<dbReference type="InterPro" id="IPR019734">
    <property type="entry name" value="TPR_rpt"/>
</dbReference>
<keyword evidence="2" id="KW-1133">Transmembrane helix</keyword>
<evidence type="ECO:0000256" key="2">
    <source>
        <dbReference type="SAM" id="Phobius"/>
    </source>
</evidence>